<name>A0A7J7IJ31_9RHOD</name>
<dbReference type="InterPro" id="IPR001878">
    <property type="entry name" value="Znf_CCHC"/>
</dbReference>
<proteinExistence type="predicted"/>
<dbReference type="SUPFAM" id="SSF57756">
    <property type="entry name" value="Retrovirus zinc finger-like domains"/>
    <property type="match status" value="2"/>
</dbReference>
<evidence type="ECO:0000256" key="1">
    <source>
        <dbReference type="PROSITE-ProRule" id="PRU00047"/>
    </source>
</evidence>
<keyword evidence="1" id="KW-0862">Zinc</keyword>
<dbReference type="Gene3D" id="4.10.60.10">
    <property type="entry name" value="Zinc finger, CCHC-type"/>
    <property type="match status" value="2"/>
</dbReference>
<dbReference type="InterPro" id="IPR051714">
    <property type="entry name" value="Znf_CCHC_NABP"/>
</dbReference>
<keyword evidence="1" id="KW-0863">Zinc-finger</keyword>
<dbReference type="PROSITE" id="PS50158">
    <property type="entry name" value="ZF_CCHC"/>
    <property type="match status" value="3"/>
</dbReference>
<keyword evidence="5" id="KW-1185">Reference proteome</keyword>
<evidence type="ECO:0000256" key="2">
    <source>
        <dbReference type="SAM" id="MobiDB-lite"/>
    </source>
</evidence>
<dbReference type="Gene3D" id="1.10.720.30">
    <property type="entry name" value="SAP domain"/>
    <property type="match status" value="1"/>
</dbReference>
<evidence type="ECO:0000259" key="3">
    <source>
        <dbReference type="PROSITE" id="PS50158"/>
    </source>
</evidence>
<dbReference type="OrthoDB" id="3267956at2759"/>
<feature type="domain" description="CCHC-type" evidence="3">
    <location>
        <begin position="23"/>
        <end position="37"/>
    </location>
</feature>
<feature type="compositionally biased region" description="Basic and acidic residues" evidence="2">
    <location>
        <begin position="88"/>
        <end position="97"/>
    </location>
</feature>
<dbReference type="GO" id="GO:0003676">
    <property type="term" value="F:nucleic acid binding"/>
    <property type="evidence" value="ECO:0007669"/>
    <property type="project" value="InterPro"/>
</dbReference>
<protein>
    <recommendedName>
        <fullName evidence="3">CCHC-type domain-containing protein</fullName>
    </recommendedName>
</protein>
<feature type="compositionally biased region" description="Basic and acidic residues" evidence="2">
    <location>
        <begin position="233"/>
        <end position="248"/>
    </location>
</feature>
<organism evidence="4 5">
    <name type="scientific">Cyanidiococcus yangmingshanensis</name>
    <dbReference type="NCBI Taxonomy" id="2690220"/>
    <lineage>
        <taxon>Eukaryota</taxon>
        <taxon>Rhodophyta</taxon>
        <taxon>Bangiophyceae</taxon>
        <taxon>Cyanidiales</taxon>
        <taxon>Cyanidiaceae</taxon>
        <taxon>Cyanidiococcus</taxon>
    </lineage>
</organism>
<dbReference type="AlphaFoldDB" id="A0A7J7IJ31"/>
<keyword evidence="1" id="KW-0479">Metal-binding</keyword>
<feature type="compositionally biased region" description="Basic and acidic residues" evidence="2">
    <location>
        <begin position="263"/>
        <end position="278"/>
    </location>
</feature>
<feature type="compositionally biased region" description="Basic and acidic residues" evidence="2">
    <location>
        <begin position="156"/>
        <end position="187"/>
    </location>
</feature>
<dbReference type="Proteomes" id="UP000530660">
    <property type="component" value="Unassembled WGS sequence"/>
</dbReference>
<feature type="domain" description="CCHC-type" evidence="3">
    <location>
        <begin position="126"/>
        <end position="141"/>
    </location>
</feature>
<feature type="compositionally biased region" description="Basic and acidic residues" evidence="2">
    <location>
        <begin position="199"/>
        <end position="221"/>
    </location>
</feature>
<dbReference type="GO" id="GO:0008270">
    <property type="term" value="F:zinc ion binding"/>
    <property type="evidence" value="ECO:0007669"/>
    <property type="project" value="UniProtKB-KW"/>
</dbReference>
<dbReference type="SMART" id="SM00343">
    <property type="entry name" value="ZnF_C2HC"/>
    <property type="match status" value="3"/>
</dbReference>
<dbReference type="EMBL" id="VWRR01000010">
    <property type="protein sequence ID" value="KAF6002517.1"/>
    <property type="molecule type" value="Genomic_DNA"/>
</dbReference>
<dbReference type="InterPro" id="IPR036361">
    <property type="entry name" value="SAP_dom_sf"/>
</dbReference>
<evidence type="ECO:0000313" key="5">
    <source>
        <dbReference type="Proteomes" id="UP000530660"/>
    </source>
</evidence>
<evidence type="ECO:0000313" key="4">
    <source>
        <dbReference type="EMBL" id="KAF6002517.1"/>
    </source>
</evidence>
<feature type="compositionally biased region" description="Gly residues" evidence="2">
    <location>
        <begin position="47"/>
        <end position="58"/>
    </location>
</feature>
<feature type="region of interest" description="Disordered" evidence="2">
    <location>
        <begin position="138"/>
        <end position="344"/>
    </location>
</feature>
<reference evidence="4 5" key="1">
    <citation type="journal article" date="2020" name="J. Phycol.">
        <title>Comparative genome analysis reveals Cyanidiococcus gen. nov., a new extremophilic red algal genus sister to Cyanidioschyzon (Cyanidioschyzonaceae, Rhodophyta).</title>
        <authorList>
            <person name="Liu S.-L."/>
            <person name="Chiang Y.-R."/>
            <person name="Yoon H.S."/>
            <person name="Fu H.-Y."/>
        </authorList>
    </citation>
    <scope>NUCLEOTIDE SEQUENCE [LARGE SCALE GENOMIC DNA]</scope>
    <source>
        <strain evidence="4 5">THAL066</strain>
    </source>
</reference>
<sequence>MVPETVLRERWRPAAGPGSSGGCFECGSMDHRVRDCPVRQEKERLSGGSGRMGGGYGSEGRRPAEGYARSGGPGGRVCYNCGGVGHTSRECPSERGIRGSTGDRGAGDSSARGYSNGARGADTRSCYKCGESGHIARYCPSAQSGGTEGNTFAGRGRREPFRSDRRERSFGRREERYGQYRDTEKGSDAYSAGATLGRYPEHEGDRYDFGQDANGEHHQFDDNEYNATNADQYAERDSDADNGGHSEDNENDGAGMSAGYKRRYADEGSDGHGSRGHGDDDDDDGGAHRYADDDEKGASDGEYGTYDSEGESTRMNGSRKRSRHDGDRDRGHDEHGHRDRDSDWNALTLKELKTEAEKHGIDTAGLRLKKDYVEALEKASA</sequence>
<accession>A0A7J7IJ31</accession>
<dbReference type="Pfam" id="PF00098">
    <property type="entry name" value="zf-CCHC"/>
    <property type="match status" value="3"/>
</dbReference>
<gene>
    <name evidence="4" type="ORF">F1559_003574</name>
</gene>
<feature type="compositionally biased region" description="Basic and acidic residues" evidence="2">
    <location>
        <begin position="324"/>
        <end position="343"/>
    </location>
</feature>
<feature type="region of interest" description="Disordered" evidence="2">
    <location>
        <begin position="88"/>
        <end position="122"/>
    </location>
</feature>
<feature type="compositionally biased region" description="Basic and acidic residues" evidence="2">
    <location>
        <begin position="285"/>
        <end position="299"/>
    </location>
</feature>
<comment type="caution">
    <text evidence="4">The sequence shown here is derived from an EMBL/GenBank/DDBJ whole genome shotgun (WGS) entry which is preliminary data.</text>
</comment>
<dbReference type="InterPro" id="IPR036875">
    <property type="entry name" value="Znf_CCHC_sf"/>
</dbReference>
<dbReference type="PANTHER" id="PTHR23002">
    <property type="entry name" value="ZINC FINGER CCHC DOMAIN CONTAINING PROTEIN"/>
    <property type="match status" value="1"/>
</dbReference>
<feature type="region of interest" description="Disordered" evidence="2">
    <location>
        <begin position="38"/>
        <end position="70"/>
    </location>
</feature>
<feature type="domain" description="CCHC-type" evidence="3">
    <location>
        <begin position="78"/>
        <end position="93"/>
    </location>
</feature>